<evidence type="ECO:0000313" key="3">
    <source>
        <dbReference type="EMBL" id="CAL1167918.1"/>
    </source>
</evidence>
<feature type="region of interest" description="Disordered" evidence="1">
    <location>
        <begin position="154"/>
        <end position="185"/>
    </location>
</feature>
<reference evidence="2" key="1">
    <citation type="submission" date="2022-10" db="EMBL/GenBank/DDBJ databases">
        <authorList>
            <person name="Chen Y."/>
            <person name="Dougan E. K."/>
            <person name="Chan C."/>
            <person name="Rhodes N."/>
            <person name="Thang M."/>
        </authorList>
    </citation>
    <scope>NUCLEOTIDE SEQUENCE</scope>
</reference>
<dbReference type="AlphaFoldDB" id="A0A9P1DQX0"/>
<evidence type="ECO:0000313" key="2">
    <source>
        <dbReference type="EMBL" id="CAI4014543.1"/>
    </source>
</evidence>
<dbReference type="OrthoDB" id="10502745at2759"/>
<evidence type="ECO:0000313" key="4">
    <source>
        <dbReference type="EMBL" id="CAL4801855.1"/>
    </source>
</evidence>
<dbReference type="EMBL" id="CAMXCT010006412">
    <property type="protein sequence ID" value="CAI4014543.1"/>
    <property type="molecule type" value="Genomic_DNA"/>
</dbReference>
<proteinExistence type="predicted"/>
<name>A0A9P1DQX0_9DINO</name>
<dbReference type="Proteomes" id="UP001152797">
    <property type="component" value="Unassembled WGS sequence"/>
</dbReference>
<evidence type="ECO:0000313" key="5">
    <source>
        <dbReference type="Proteomes" id="UP001152797"/>
    </source>
</evidence>
<accession>A0A9P1DQX0</accession>
<dbReference type="EMBL" id="CAMXCT030006412">
    <property type="protein sequence ID" value="CAL4801855.1"/>
    <property type="molecule type" value="Genomic_DNA"/>
</dbReference>
<sequence>MRSSRLLLEGTGLRTPCLCVVFQESKMYSSTLHCKQAEECYGCMETLWVGEDLQHCQKISAKVVELTFLGLAECHEGVHEVVREMVWVLAVALCVDWAREKGKTDKELVEEMRKADREKAVCSSGKEYAKKPVGYKAACALPREQGAASHRLMEEETFVPMKQVRRRSPSPSKGEQDFRRNAPSAEHQARMQQLFEKYGMAKGSEGGRTGHDIDGPEMMRFGQNLNLHNYNYHQNMRPFSKILGYVHGQCWFNIRGTKGMRNDHPQV</sequence>
<evidence type="ECO:0000256" key="1">
    <source>
        <dbReference type="SAM" id="MobiDB-lite"/>
    </source>
</evidence>
<comment type="caution">
    <text evidence="2">The sequence shown here is derived from an EMBL/GenBank/DDBJ whole genome shotgun (WGS) entry which is preliminary data.</text>
</comment>
<protein>
    <submittedName>
        <fullName evidence="4">Tudor domain-containing protein</fullName>
    </submittedName>
</protein>
<dbReference type="EMBL" id="CAMXCT020006412">
    <property type="protein sequence ID" value="CAL1167918.1"/>
    <property type="molecule type" value="Genomic_DNA"/>
</dbReference>
<gene>
    <name evidence="2" type="ORF">C1SCF055_LOCUS39443</name>
</gene>
<keyword evidence="5" id="KW-1185">Reference proteome</keyword>
<organism evidence="2">
    <name type="scientific">Cladocopium goreaui</name>
    <dbReference type="NCBI Taxonomy" id="2562237"/>
    <lineage>
        <taxon>Eukaryota</taxon>
        <taxon>Sar</taxon>
        <taxon>Alveolata</taxon>
        <taxon>Dinophyceae</taxon>
        <taxon>Suessiales</taxon>
        <taxon>Symbiodiniaceae</taxon>
        <taxon>Cladocopium</taxon>
    </lineage>
</organism>
<reference evidence="3" key="2">
    <citation type="submission" date="2024-04" db="EMBL/GenBank/DDBJ databases">
        <authorList>
            <person name="Chen Y."/>
            <person name="Shah S."/>
            <person name="Dougan E. K."/>
            <person name="Thang M."/>
            <person name="Chan C."/>
        </authorList>
    </citation>
    <scope>NUCLEOTIDE SEQUENCE [LARGE SCALE GENOMIC DNA]</scope>
</reference>